<dbReference type="AlphaFoldDB" id="A0A1Y1IPX2"/>
<dbReference type="PANTHER" id="PTHR46599:SF3">
    <property type="entry name" value="PIGGYBAC TRANSPOSABLE ELEMENT-DERIVED PROTEIN 4"/>
    <property type="match status" value="1"/>
</dbReference>
<evidence type="ECO:0000313" key="2">
    <source>
        <dbReference type="EMBL" id="GAQ92975.1"/>
    </source>
</evidence>
<reference evidence="2 3" key="1">
    <citation type="journal article" date="2014" name="Nat. Commun.">
        <title>Klebsormidium flaccidum genome reveals primary factors for plant terrestrial adaptation.</title>
        <authorList>
            <person name="Hori K."/>
            <person name="Maruyama F."/>
            <person name="Fujisawa T."/>
            <person name="Togashi T."/>
            <person name="Yamamoto N."/>
            <person name="Seo M."/>
            <person name="Sato S."/>
            <person name="Yamada T."/>
            <person name="Mori H."/>
            <person name="Tajima N."/>
            <person name="Moriyama T."/>
            <person name="Ikeuchi M."/>
            <person name="Watanabe M."/>
            <person name="Wada H."/>
            <person name="Kobayashi K."/>
            <person name="Saito M."/>
            <person name="Masuda T."/>
            <person name="Sasaki-Sekimoto Y."/>
            <person name="Mashiguchi K."/>
            <person name="Awai K."/>
            <person name="Shimojima M."/>
            <person name="Masuda S."/>
            <person name="Iwai M."/>
            <person name="Nobusawa T."/>
            <person name="Narise T."/>
            <person name="Kondo S."/>
            <person name="Saito H."/>
            <person name="Sato R."/>
            <person name="Murakawa M."/>
            <person name="Ihara Y."/>
            <person name="Oshima-Yamada Y."/>
            <person name="Ohtaka K."/>
            <person name="Satoh M."/>
            <person name="Sonobe K."/>
            <person name="Ishii M."/>
            <person name="Ohtani R."/>
            <person name="Kanamori-Sato M."/>
            <person name="Honoki R."/>
            <person name="Miyazaki D."/>
            <person name="Mochizuki H."/>
            <person name="Umetsu J."/>
            <person name="Higashi K."/>
            <person name="Shibata D."/>
            <person name="Kamiya Y."/>
            <person name="Sato N."/>
            <person name="Nakamura Y."/>
            <person name="Tabata S."/>
            <person name="Ida S."/>
            <person name="Kurokawa K."/>
            <person name="Ohta H."/>
        </authorList>
    </citation>
    <scope>NUCLEOTIDE SEQUENCE [LARGE SCALE GENOMIC DNA]</scope>
    <source>
        <strain evidence="2 3">NIES-2285</strain>
    </source>
</reference>
<sequence>MYPKKEVLSLEKNAERGAVKAAYCWEDGMLAAVWQDRQPVHFLSTCHGLSMGETTRRAGSVSEPIVCPEIAFEYNKYKDAVDQFDKSCLGLGYSIEMEIVSRKWWVRVILGLLDGAMHNAYVLYHEARGFE</sequence>
<keyword evidence="3" id="KW-1185">Reference proteome</keyword>
<evidence type="ECO:0000313" key="3">
    <source>
        <dbReference type="Proteomes" id="UP000054558"/>
    </source>
</evidence>
<gene>
    <name evidence="2" type="ORF">KFL_012320010</name>
</gene>
<dbReference type="OrthoDB" id="5988244at2759"/>
<dbReference type="PANTHER" id="PTHR46599">
    <property type="entry name" value="PIGGYBAC TRANSPOSABLE ELEMENT-DERIVED PROTEIN 4"/>
    <property type="match status" value="1"/>
</dbReference>
<feature type="non-terminal residue" evidence="2">
    <location>
        <position position="131"/>
    </location>
</feature>
<feature type="domain" description="PiggyBac transposable element-derived protein" evidence="1">
    <location>
        <begin position="10"/>
        <end position="121"/>
    </location>
</feature>
<proteinExistence type="predicted"/>
<accession>A0A1Y1IPX2</accession>
<dbReference type="Pfam" id="PF13843">
    <property type="entry name" value="DDE_Tnp_1_7"/>
    <property type="match status" value="1"/>
</dbReference>
<dbReference type="EMBL" id="DF238181">
    <property type="protein sequence ID" value="GAQ92975.1"/>
    <property type="molecule type" value="Genomic_DNA"/>
</dbReference>
<dbReference type="Proteomes" id="UP000054558">
    <property type="component" value="Unassembled WGS sequence"/>
</dbReference>
<name>A0A1Y1IPX2_KLENI</name>
<evidence type="ECO:0000259" key="1">
    <source>
        <dbReference type="Pfam" id="PF13843"/>
    </source>
</evidence>
<organism evidence="2 3">
    <name type="scientific">Klebsormidium nitens</name>
    <name type="common">Green alga</name>
    <name type="synonym">Ulothrix nitens</name>
    <dbReference type="NCBI Taxonomy" id="105231"/>
    <lineage>
        <taxon>Eukaryota</taxon>
        <taxon>Viridiplantae</taxon>
        <taxon>Streptophyta</taxon>
        <taxon>Klebsormidiophyceae</taxon>
        <taxon>Klebsormidiales</taxon>
        <taxon>Klebsormidiaceae</taxon>
        <taxon>Klebsormidium</taxon>
    </lineage>
</organism>
<dbReference type="InterPro" id="IPR029526">
    <property type="entry name" value="PGBD"/>
</dbReference>
<dbReference type="OMA" id="TSIKRTQ"/>
<protein>
    <recommendedName>
        <fullName evidence="1">PiggyBac transposable element-derived protein domain-containing protein</fullName>
    </recommendedName>
</protein>